<dbReference type="InterPro" id="IPR009057">
    <property type="entry name" value="Homeodomain-like_sf"/>
</dbReference>
<evidence type="ECO:0000256" key="2">
    <source>
        <dbReference type="ARBA" id="ARBA00023125"/>
    </source>
</evidence>
<feature type="domain" description="HTH tetR-type" evidence="5">
    <location>
        <begin position="29"/>
        <end position="89"/>
    </location>
</feature>
<gene>
    <name evidence="6" type="ORF">SAMN05443668_12643</name>
</gene>
<evidence type="ECO:0000313" key="7">
    <source>
        <dbReference type="Proteomes" id="UP000184440"/>
    </source>
</evidence>
<dbReference type="InterPro" id="IPR001647">
    <property type="entry name" value="HTH_TetR"/>
</dbReference>
<dbReference type="PROSITE" id="PS50977">
    <property type="entry name" value="HTH_TETR_2"/>
    <property type="match status" value="1"/>
</dbReference>
<organism evidence="6 7">
    <name type="scientific">Cryptosporangium aurantiacum</name>
    <dbReference type="NCBI Taxonomy" id="134849"/>
    <lineage>
        <taxon>Bacteria</taxon>
        <taxon>Bacillati</taxon>
        <taxon>Actinomycetota</taxon>
        <taxon>Actinomycetes</taxon>
        <taxon>Cryptosporangiales</taxon>
        <taxon>Cryptosporangiaceae</taxon>
        <taxon>Cryptosporangium</taxon>
    </lineage>
</organism>
<dbReference type="Gene3D" id="1.10.357.10">
    <property type="entry name" value="Tetracycline Repressor, domain 2"/>
    <property type="match status" value="1"/>
</dbReference>
<protein>
    <submittedName>
        <fullName evidence="6">Transcriptional regulator, TetR family</fullName>
    </submittedName>
</protein>
<dbReference type="EMBL" id="FRCS01000026">
    <property type="protein sequence ID" value="SHN47661.1"/>
    <property type="molecule type" value="Genomic_DNA"/>
</dbReference>
<dbReference type="AlphaFoldDB" id="A0A1M7RN82"/>
<dbReference type="GO" id="GO:0003677">
    <property type="term" value="F:DNA binding"/>
    <property type="evidence" value="ECO:0007669"/>
    <property type="project" value="UniProtKB-UniRule"/>
</dbReference>
<dbReference type="PRINTS" id="PR00455">
    <property type="entry name" value="HTHTETR"/>
</dbReference>
<keyword evidence="3" id="KW-0804">Transcription</keyword>
<evidence type="ECO:0000256" key="3">
    <source>
        <dbReference type="ARBA" id="ARBA00023163"/>
    </source>
</evidence>
<dbReference type="PANTHER" id="PTHR47506">
    <property type="entry name" value="TRANSCRIPTIONAL REGULATORY PROTEIN"/>
    <property type="match status" value="1"/>
</dbReference>
<evidence type="ECO:0000259" key="5">
    <source>
        <dbReference type="PROSITE" id="PS50977"/>
    </source>
</evidence>
<proteinExistence type="predicted"/>
<dbReference type="Proteomes" id="UP000184440">
    <property type="component" value="Unassembled WGS sequence"/>
</dbReference>
<sequence length="216" mass="22991">MRSHASRDFKPLGTISVMPVAKGATLDPAQTRAGILQAATRLLYQRGLDGIGVAELCAIIGISKETLYRHFGSKQGLVRAVLEAQSDRILRWVHDAVAAAGDDPLDQLSAVFDALARWHDEPTFRGCAILNAATQQHGDGTARAVAHQHLQRQLAVLTDIAGRAGVADAVDVAKQMLALRVGATVLADHASDTEAARLAKDAALSLLRSRLPAQTR</sequence>
<dbReference type="Pfam" id="PF00440">
    <property type="entry name" value="TetR_N"/>
    <property type="match status" value="1"/>
</dbReference>
<evidence type="ECO:0000256" key="1">
    <source>
        <dbReference type="ARBA" id="ARBA00023015"/>
    </source>
</evidence>
<dbReference type="InterPro" id="IPR036271">
    <property type="entry name" value="Tet_transcr_reg_TetR-rel_C_sf"/>
</dbReference>
<evidence type="ECO:0000256" key="4">
    <source>
        <dbReference type="PROSITE-ProRule" id="PRU00335"/>
    </source>
</evidence>
<feature type="DNA-binding region" description="H-T-H motif" evidence="4">
    <location>
        <begin position="52"/>
        <end position="71"/>
    </location>
</feature>
<accession>A0A1M7RN82</accession>
<evidence type="ECO:0000313" key="6">
    <source>
        <dbReference type="EMBL" id="SHN47661.1"/>
    </source>
</evidence>
<dbReference type="PANTHER" id="PTHR47506:SF1">
    <property type="entry name" value="HTH-TYPE TRANSCRIPTIONAL REGULATOR YJDC"/>
    <property type="match status" value="1"/>
</dbReference>
<reference evidence="6 7" key="1">
    <citation type="submission" date="2016-11" db="EMBL/GenBank/DDBJ databases">
        <authorList>
            <person name="Jaros S."/>
            <person name="Januszkiewicz K."/>
            <person name="Wedrychowicz H."/>
        </authorList>
    </citation>
    <scope>NUCLEOTIDE SEQUENCE [LARGE SCALE GENOMIC DNA]</scope>
    <source>
        <strain evidence="6 7">DSM 46144</strain>
    </source>
</reference>
<dbReference type="STRING" id="134849.SAMN05443668_12643"/>
<keyword evidence="7" id="KW-1185">Reference proteome</keyword>
<keyword evidence="2 4" id="KW-0238">DNA-binding</keyword>
<dbReference type="SUPFAM" id="SSF48498">
    <property type="entry name" value="Tetracyclin repressor-like, C-terminal domain"/>
    <property type="match status" value="1"/>
</dbReference>
<name>A0A1M7RN82_9ACTN</name>
<dbReference type="SUPFAM" id="SSF46689">
    <property type="entry name" value="Homeodomain-like"/>
    <property type="match status" value="1"/>
</dbReference>
<keyword evidence="1" id="KW-0805">Transcription regulation</keyword>